<dbReference type="Gene3D" id="6.20.20.10">
    <property type="match status" value="1"/>
</dbReference>
<dbReference type="SUPFAM" id="SSF57938">
    <property type="entry name" value="DnaJ/Hsp40 cysteine-rich domain"/>
    <property type="match status" value="1"/>
</dbReference>
<dbReference type="Proteomes" id="UP000239867">
    <property type="component" value="Chromosome"/>
</dbReference>
<protein>
    <submittedName>
        <fullName evidence="1">Uncharacterized protein</fullName>
    </submittedName>
</protein>
<proteinExistence type="predicted"/>
<evidence type="ECO:0000313" key="2">
    <source>
        <dbReference type="Proteomes" id="UP000239867"/>
    </source>
</evidence>
<dbReference type="EMBL" id="CP021255">
    <property type="protein sequence ID" value="AVD70349.1"/>
    <property type="molecule type" value="Genomic_DNA"/>
</dbReference>
<dbReference type="KEGG" id="deo:CAY53_01630"/>
<dbReference type="OrthoDB" id="5432673at2"/>
<dbReference type="InterPro" id="IPR036410">
    <property type="entry name" value="HSP_DnaJ_Cys-rich_dom_sf"/>
</dbReference>
<sequence>MDTADRARKLCPNCGGSGNLSTFHGESRFMLTHEECPFCCGFGYVLEDEEPEAGRAEDRGESSAA</sequence>
<accession>A0A2L1GL01</accession>
<reference evidence="1 2" key="1">
    <citation type="journal article" date="2018" name="MBio">
        <title>Insights into the evolution of host association through the isolation and characterization of a novel human periodontal pathobiont, Desulfobulbus oralis.</title>
        <authorList>
            <person name="Cross K.L."/>
            <person name="Chirania P."/>
            <person name="Xiong W."/>
            <person name="Beall C.J."/>
            <person name="Elkins J.G."/>
            <person name="Giannone R.J."/>
            <person name="Griffen A.L."/>
            <person name="Guss A.M."/>
            <person name="Hettich R.L."/>
            <person name="Joshi S.S."/>
            <person name="Mokrzan E.M."/>
            <person name="Martin R.K."/>
            <person name="Zhulin I.B."/>
            <person name="Leys E.J."/>
            <person name="Podar M."/>
        </authorList>
    </citation>
    <scope>NUCLEOTIDE SEQUENCE [LARGE SCALE GENOMIC DNA]</scope>
    <source>
        <strain evidence="1 2">ORNL</strain>
    </source>
</reference>
<gene>
    <name evidence="1" type="ORF">CAY53_01630</name>
</gene>
<name>A0A2L1GL01_9BACT</name>
<dbReference type="RefSeq" id="WP_104935664.1">
    <property type="nucleotide sequence ID" value="NZ_CP021255.1"/>
</dbReference>
<keyword evidence="2" id="KW-1185">Reference proteome</keyword>
<evidence type="ECO:0000313" key="1">
    <source>
        <dbReference type="EMBL" id="AVD70349.1"/>
    </source>
</evidence>
<dbReference type="AlphaFoldDB" id="A0A2L1GL01"/>
<organism evidence="1 2">
    <name type="scientific">Desulfobulbus oralis</name>
    <dbReference type="NCBI Taxonomy" id="1986146"/>
    <lineage>
        <taxon>Bacteria</taxon>
        <taxon>Pseudomonadati</taxon>
        <taxon>Thermodesulfobacteriota</taxon>
        <taxon>Desulfobulbia</taxon>
        <taxon>Desulfobulbales</taxon>
        <taxon>Desulfobulbaceae</taxon>
        <taxon>Desulfobulbus</taxon>
    </lineage>
</organism>